<dbReference type="EMBL" id="CP000698">
    <property type="protein sequence ID" value="ABQ27731.1"/>
    <property type="molecule type" value="Genomic_DNA"/>
</dbReference>
<dbReference type="InterPro" id="IPR003211">
    <property type="entry name" value="AmiSUreI_transpt"/>
</dbReference>
<dbReference type="Gene3D" id="1.25.40.600">
    <property type="match status" value="1"/>
</dbReference>
<dbReference type="OrthoDB" id="5453830at2"/>
<feature type="transmembrane region" description="Helical" evidence="8">
    <location>
        <begin position="115"/>
        <end position="142"/>
    </location>
</feature>
<feature type="transmembrane region" description="Helical" evidence="8">
    <location>
        <begin position="84"/>
        <end position="103"/>
    </location>
</feature>
<dbReference type="KEGG" id="gur:Gura_3577"/>
<evidence type="ECO:0000313" key="9">
    <source>
        <dbReference type="EMBL" id="ABQ27731.1"/>
    </source>
</evidence>
<evidence type="ECO:0000256" key="4">
    <source>
        <dbReference type="ARBA" id="ARBA00022475"/>
    </source>
</evidence>
<gene>
    <name evidence="9" type="ordered locus">Gura_3577</name>
</gene>
<keyword evidence="4" id="KW-1003">Cell membrane</keyword>
<dbReference type="Pfam" id="PF02293">
    <property type="entry name" value="AmiS_UreI"/>
    <property type="match status" value="1"/>
</dbReference>
<evidence type="ECO:0000256" key="8">
    <source>
        <dbReference type="SAM" id="Phobius"/>
    </source>
</evidence>
<feature type="transmembrane region" description="Helical" evidence="8">
    <location>
        <begin position="31"/>
        <end position="51"/>
    </location>
</feature>
<dbReference type="GO" id="GO:0005886">
    <property type="term" value="C:plasma membrane"/>
    <property type="evidence" value="ECO:0007669"/>
    <property type="project" value="UniProtKB-SubCell"/>
</dbReference>
<dbReference type="AlphaFoldDB" id="A5G7G3"/>
<evidence type="ECO:0000313" key="10">
    <source>
        <dbReference type="Proteomes" id="UP000006695"/>
    </source>
</evidence>
<evidence type="ECO:0000256" key="5">
    <source>
        <dbReference type="ARBA" id="ARBA00022692"/>
    </source>
</evidence>
<dbReference type="RefSeq" id="WP_011940390.1">
    <property type="nucleotide sequence ID" value="NC_009483.1"/>
</dbReference>
<reference evidence="9 10" key="1">
    <citation type="submission" date="2007-05" db="EMBL/GenBank/DDBJ databases">
        <title>Complete sequence of Geobacter uraniireducens Rf4.</title>
        <authorList>
            <consortium name="US DOE Joint Genome Institute"/>
            <person name="Copeland A."/>
            <person name="Lucas S."/>
            <person name="Lapidus A."/>
            <person name="Barry K."/>
            <person name="Detter J.C."/>
            <person name="Glavina del Rio T."/>
            <person name="Hammon N."/>
            <person name="Israni S."/>
            <person name="Dalin E."/>
            <person name="Tice H."/>
            <person name="Pitluck S."/>
            <person name="Chertkov O."/>
            <person name="Brettin T."/>
            <person name="Bruce D."/>
            <person name="Han C."/>
            <person name="Schmutz J."/>
            <person name="Larimer F."/>
            <person name="Land M."/>
            <person name="Hauser L."/>
            <person name="Kyrpides N."/>
            <person name="Mikhailova N."/>
            <person name="Shelobolina E."/>
            <person name="Aklujkar M."/>
            <person name="Lovley D."/>
            <person name="Richardson P."/>
        </authorList>
    </citation>
    <scope>NUCLEOTIDE SEQUENCE [LARGE SCALE GENOMIC DNA]</scope>
    <source>
        <strain evidence="9 10">Rf4</strain>
    </source>
</reference>
<evidence type="ECO:0000256" key="7">
    <source>
        <dbReference type="ARBA" id="ARBA00023136"/>
    </source>
</evidence>
<dbReference type="InterPro" id="IPR038523">
    <property type="entry name" value="AmiSUreI_transpt_sf"/>
</dbReference>
<organism evidence="9 10">
    <name type="scientific">Geotalea uraniireducens (strain Rf4)</name>
    <name type="common">Geobacter uraniireducens</name>
    <dbReference type="NCBI Taxonomy" id="351605"/>
    <lineage>
        <taxon>Bacteria</taxon>
        <taxon>Pseudomonadati</taxon>
        <taxon>Thermodesulfobacteriota</taxon>
        <taxon>Desulfuromonadia</taxon>
        <taxon>Geobacterales</taxon>
        <taxon>Geobacteraceae</taxon>
        <taxon>Geotalea</taxon>
    </lineage>
</organism>
<evidence type="ECO:0008006" key="11">
    <source>
        <dbReference type="Google" id="ProtNLM"/>
    </source>
</evidence>
<evidence type="ECO:0000256" key="1">
    <source>
        <dbReference type="ARBA" id="ARBA00004651"/>
    </source>
</evidence>
<keyword evidence="3" id="KW-0813">Transport</keyword>
<comment type="subcellular location">
    <subcellularLocation>
        <location evidence="1">Cell membrane</location>
        <topology evidence="1">Multi-pass membrane protein</topology>
    </subcellularLocation>
</comment>
<dbReference type="Proteomes" id="UP000006695">
    <property type="component" value="Chromosome"/>
</dbReference>
<sequence length="176" mass="18428">MTLALLLLICMMWVPVGLLFLGSGEAKSTGFVTAVVGVVVIIGAILQAAVFTDPFTAGLLFVFGVLYLQTAHALLTGLEDMRSVGNGALVVAVVCAVYAYLFFTGGGVKPDGKTIIGVTPYLGFMNVTFTVICLTVVGVTYGKVNAKVAAWMFLVLSFTCLFVPAIGLLGYGKLPF</sequence>
<protein>
    <recommendedName>
        <fullName evidence="11">Transporter</fullName>
    </recommendedName>
</protein>
<keyword evidence="6 8" id="KW-1133">Transmembrane helix</keyword>
<name>A5G7G3_GEOUR</name>
<accession>A5G7G3</accession>
<feature type="transmembrane region" description="Helical" evidence="8">
    <location>
        <begin position="148"/>
        <end position="171"/>
    </location>
</feature>
<evidence type="ECO:0000256" key="3">
    <source>
        <dbReference type="ARBA" id="ARBA00022448"/>
    </source>
</evidence>
<proteinExistence type="inferred from homology"/>
<evidence type="ECO:0000256" key="2">
    <source>
        <dbReference type="ARBA" id="ARBA00010068"/>
    </source>
</evidence>
<comment type="similarity">
    <text evidence="2">Belongs to the AmiS/UreI family.</text>
</comment>
<dbReference type="HOGENOM" id="CLU_1522812_0_0_7"/>
<keyword evidence="10" id="KW-1185">Reference proteome</keyword>
<dbReference type="STRING" id="351605.Gura_3577"/>
<keyword evidence="5 8" id="KW-0812">Transmembrane</keyword>
<feature type="transmembrane region" description="Helical" evidence="8">
    <location>
        <begin position="58"/>
        <end position="78"/>
    </location>
</feature>
<keyword evidence="7 8" id="KW-0472">Membrane</keyword>
<evidence type="ECO:0000256" key="6">
    <source>
        <dbReference type="ARBA" id="ARBA00022989"/>
    </source>
</evidence>